<evidence type="ECO:0000313" key="12">
    <source>
        <dbReference type="EMBL" id="RHW51358.1"/>
    </source>
</evidence>
<feature type="domain" description="Concentrative nucleoside transporter N-terminal" evidence="8">
    <location>
        <begin position="8"/>
        <end position="80"/>
    </location>
</feature>
<dbReference type="RefSeq" id="WP_118900942.1">
    <property type="nucleotide sequence ID" value="NZ_JBHLWZ010000006.1"/>
</dbReference>
<dbReference type="InterPro" id="IPR011642">
    <property type="entry name" value="Gate_dom"/>
</dbReference>
<dbReference type="GO" id="GO:0005337">
    <property type="term" value="F:nucleoside transmembrane transporter activity"/>
    <property type="evidence" value="ECO:0007669"/>
    <property type="project" value="InterPro"/>
</dbReference>
<dbReference type="Proteomes" id="UP000284822">
    <property type="component" value="Unassembled WGS sequence"/>
</dbReference>
<dbReference type="GO" id="GO:0005886">
    <property type="term" value="C:plasma membrane"/>
    <property type="evidence" value="ECO:0007669"/>
    <property type="project" value="UniProtKB-SubCell"/>
</dbReference>
<feature type="transmembrane region" description="Helical" evidence="7">
    <location>
        <begin position="279"/>
        <end position="298"/>
    </location>
</feature>
<name>A0A3R6ZDR0_9LACO</name>
<evidence type="ECO:0000259" key="8">
    <source>
        <dbReference type="Pfam" id="PF01773"/>
    </source>
</evidence>
<dbReference type="AlphaFoldDB" id="A0A3R6ZDR0"/>
<evidence type="ECO:0000256" key="2">
    <source>
        <dbReference type="ARBA" id="ARBA00009033"/>
    </source>
</evidence>
<dbReference type="Proteomes" id="UP000284109">
    <property type="component" value="Unassembled WGS sequence"/>
</dbReference>
<keyword evidence="6 7" id="KW-0472">Membrane</keyword>
<dbReference type="EMBL" id="QOCR01000002">
    <property type="protein sequence ID" value="RHW51358.1"/>
    <property type="molecule type" value="Genomic_DNA"/>
</dbReference>
<keyword evidence="3" id="KW-1003">Cell membrane</keyword>
<feature type="transmembrane region" description="Helical" evidence="7">
    <location>
        <begin position="193"/>
        <end position="215"/>
    </location>
</feature>
<feature type="transmembrane region" description="Helical" evidence="7">
    <location>
        <begin position="90"/>
        <end position="111"/>
    </location>
</feature>
<evidence type="ECO:0000256" key="5">
    <source>
        <dbReference type="ARBA" id="ARBA00022989"/>
    </source>
</evidence>
<dbReference type="GO" id="GO:0015293">
    <property type="term" value="F:symporter activity"/>
    <property type="evidence" value="ECO:0007669"/>
    <property type="project" value="TreeGrafter"/>
</dbReference>
<dbReference type="Pfam" id="PF07670">
    <property type="entry name" value="Gate"/>
    <property type="match status" value="1"/>
</dbReference>
<dbReference type="PANTHER" id="PTHR10590:SF23">
    <property type="entry name" value="NUPC_NUPG FAMILY NUCLEOSIDE CNT TRANSPORTER"/>
    <property type="match status" value="1"/>
</dbReference>
<evidence type="ECO:0000313" key="11">
    <source>
        <dbReference type="EMBL" id="RHW48745.1"/>
    </source>
</evidence>
<evidence type="ECO:0000313" key="14">
    <source>
        <dbReference type="Proteomes" id="UP000284822"/>
    </source>
</evidence>
<dbReference type="EMBL" id="QOCS01000002">
    <property type="protein sequence ID" value="RHW48745.1"/>
    <property type="molecule type" value="Genomic_DNA"/>
</dbReference>
<comment type="similarity">
    <text evidence="2">Belongs to the concentrative nucleoside transporter (CNT) (TC 2.A.41) family.</text>
</comment>
<feature type="transmembrane region" description="Helical" evidence="7">
    <location>
        <begin position="166"/>
        <end position="186"/>
    </location>
</feature>
<dbReference type="PANTHER" id="PTHR10590">
    <property type="entry name" value="SODIUM/NUCLEOSIDE COTRANSPORTER"/>
    <property type="match status" value="1"/>
</dbReference>
<evidence type="ECO:0000313" key="13">
    <source>
        <dbReference type="Proteomes" id="UP000284109"/>
    </source>
</evidence>
<keyword evidence="4 7" id="KW-0812">Transmembrane</keyword>
<feature type="domain" description="Concentrative nucleoside transporter C-terminal" evidence="9">
    <location>
        <begin position="194"/>
        <end position="391"/>
    </location>
</feature>
<evidence type="ECO:0000256" key="4">
    <source>
        <dbReference type="ARBA" id="ARBA00022692"/>
    </source>
</evidence>
<dbReference type="InterPro" id="IPR008276">
    <property type="entry name" value="C_nuclsd_transpt"/>
</dbReference>
<proteinExistence type="inferred from homology"/>
<dbReference type="OrthoDB" id="9766455at2"/>
<keyword evidence="13" id="KW-1185">Reference proteome</keyword>
<protein>
    <submittedName>
        <fullName evidence="12">NupC/NupG family nucleoside CNT transporter</fullName>
    </submittedName>
</protein>
<organism evidence="12 13">
    <name type="scientific">Bombilactobacillus bombi</name>
    <dbReference type="NCBI Taxonomy" id="1303590"/>
    <lineage>
        <taxon>Bacteria</taxon>
        <taxon>Bacillati</taxon>
        <taxon>Bacillota</taxon>
        <taxon>Bacilli</taxon>
        <taxon>Lactobacillales</taxon>
        <taxon>Lactobacillaceae</taxon>
        <taxon>Bombilactobacillus</taxon>
    </lineage>
</organism>
<evidence type="ECO:0000256" key="1">
    <source>
        <dbReference type="ARBA" id="ARBA00004651"/>
    </source>
</evidence>
<evidence type="ECO:0000256" key="7">
    <source>
        <dbReference type="SAM" id="Phobius"/>
    </source>
</evidence>
<gene>
    <name evidence="12" type="ORF">DS831_04875</name>
    <name evidence="11" type="ORF">DS832_00410</name>
</gene>
<feature type="transmembrane region" description="Helical" evidence="7">
    <location>
        <begin position="6"/>
        <end position="22"/>
    </location>
</feature>
<accession>A0A3R6ZDR0</accession>
<feature type="transmembrane region" description="Helical" evidence="7">
    <location>
        <begin position="137"/>
        <end position="154"/>
    </location>
</feature>
<keyword evidence="5 7" id="KW-1133">Transmembrane helix</keyword>
<evidence type="ECO:0000259" key="10">
    <source>
        <dbReference type="Pfam" id="PF07670"/>
    </source>
</evidence>
<feature type="transmembrane region" description="Helical" evidence="7">
    <location>
        <begin position="247"/>
        <end position="267"/>
    </location>
</feature>
<comment type="subcellular location">
    <subcellularLocation>
        <location evidence="1">Cell membrane</location>
        <topology evidence="1">Multi-pass membrane protein</topology>
    </subcellularLocation>
</comment>
<dbReference type="InterPro" id="IPR002668">
    <property type="entry name" value="CNT_N_dom"/>
</dbReference>
<feature type="domain" description="Nucleoside transporter/FeoB GTPase Gate" evidence="10">
    <location>
        <begin position="91"/>
        <end position="189"/>
    </location>
</feature>
<evidence type="ECO:0000256" key="6">
    <source>
        <dbReference type="ARBA" id="ARBA00023136"/>
    </source>
</evidence>
<dbReference type="Pfam" id="PF07662">
    <property type="entry name" value="Nucleos_tra2_C"/>
    <property type="match status" value="1"/>
</dbReference>
<sequence length="394" mass="42825">MRFVFLILGLALVFVIGWLVSFDRKNIKYKRIGILLLLQFIISFLSLHTSGGVSTLAHISAFFNWLMDQAADGVNFVFGNIVIKPGQTVFFFNVLMPIVFIAALIGILNYIKVLPFIIKWVGWALNKVVGMGEMESYFAISTAILGMPEVFITIKDQISQLNRQRLYTICASAMSAVSASLLASYMKMIPGKFVVVAVFLNILSALIVSCIINPYDVKEEDQEITPSTDPQSEPFFQMLGNYIMDGFNIAITVGAMVIGFVALIAFLNSTLKAAIHISFTQILGYIFSPVAFIMGVPGQDVVKVGSLMATKLLTNEFVAMADLQAMKGLSAKSIAIISTYLVSFANFGSIGIITGSMKSISAKQGGYVASFTMKLLLGATLASVITATIVGVYY</sequence>
<feature type="transmembrane region" description="Helical" evidence="7">
    <location>
        <begin position="34"/>
        <end position="59"/>
    </location>
</feature>
<dbReference type="InterPro" id="IPR011657">
    <property type="entry name" value="CNT_C_dom"/>
</dbReference>
<comment type="caution">
    <text evidence="12">The sequence shown here is derived from an EMBL/GenBank/DDBJ whole genome shotgun (WGS) entry which is preliminary data.</text>
</comment>
<feature type="transmembrane region" description="Helical" evidence="7">
    <location>
        <begin position="375"/>
        <end position="393"/>
    </location>
</feature>
<reference evidence="13 14" key="1">
    <citation type="submission" date="2018-07" db="EMBL/GenBank/DDBJ databases">
        <title>Genome sequences of six Lactobacillus spp. isolated from bumble bee guts.</title>
        <authorList>
            <person name="Motta E.V.S."/>
            <person name="Moran N.A."/>
        </authorList>
    </citation>
    <scope>NUCLEOTIDE SEQUENCE [LARGE SCALE GENOMIC DNA]</scope>
    <source>
        <strain evidence="12 13">BI-1.1</strain>
        <strain evidence="11 14">LV-8.1</strain>
    </source>
</reference>
<evidence type="ECO:0000256" key="3">
    <source>
        <dbReference type="ARBA" id="ARBA00022475"/>
    </source>
</evidence>
<dbReference type="Pfam" id="PF01773">
    <property type="entry name" value="Nucleos_tra2_N"/>
    <property type="match status" value="1"/>
</dbReference>
<feature type="transmembrane region" description="Helical" evidence="7">
    <location>
        <begin position="334"/>
        <end position="354"/>
    </location>
</feature>
<evidence type="ECO:0000259" key="9">
    <source>
        <dbReference type="Pfam" id="PF07662"/>
    </source>
</evidence>